<evidence type="ECO:0000313" key="9">
    <source>
        <dbReference type="RefSeq" id="XP_016497099.1"/>
    </source>
</evidence>
<evidence type="ECO:0000256" key="5">
    <source>
        <dbReference type="ARBA" id="ARBA00023242"/>
    </source>
</evidence>
<dbReference type="PANTHER" id="PTHR16223">
    <property type="entry name" value="TRANSCRIPTION FACTOR BHLH83-RELATED"/>
    <property type="match status" value="1"/>
</dbReference>
<keyword evidence="4" id="KW-0804">Transcription</keyword>
<dbReference type="Proteomes" id="UP000790787">
    <property type="component" value="Chromosome 12"/>
</dbReference>
<evidence type="ECO:0000313" key="8">
    <source>
        <dbReference type="Proteomes" id="UP000790787"/>
    </source>
</evidence>
<keyword evidence="2" id="KW-0805">Transcription regulation</keyword>
<dbReference type="GO" id="GO:0048766">
    <property type="term" value="P:root hair initiation"/>
    <property type="evidence" value="ECO:0007669"/>
    <property type="project" value="UniProtKB-ARBA"/>
</dbReference>
<dbReference type="RefSeq" id="XP_016497099.1">
    <property type="nucleotide sequence ID" value="XM_016641613.1"/>
</dbReference>
<proteinExistence type="predicted"/>
<dbReference type="OrthoDB" id="651283at2759"/>
<keyword evidence="3" id="KW-0238">DNA-binding</keyword>
<name>A0A1S4C825_TOBAC</name>
<dbReference type="STRING" id="4097.A0A1S4C825"/>
<evidence type="ECO:0000256" key="1">
    <source>
        <dbReference type="ARBA" id="ARBA00004123"/>
    </source>
</evidence>
<dbReference type="RefSeq" id="XP_016497099.1">
    <property type="nucleotide sequence ID" value="XM_016641613.2"/>
</dbReference>
<feature type="compositionally biased region" description="Polar residues" evidence="6">
    <location>
        <begin position="244"/>
        <end position="253"/>
    </location>
</feature>
<dbReference type="GO" id="GO:0000978">
    <property type="term" value="F:RNA polymerase II cis-regulatory region sequence-specific DNA binding"/>
    <property type="evidence" value="ECO:0000318"/>
    <property type="project" value="GO_Central"/>
</dbReference>
<evidence type="ECO:0000256" key="3">
    <source>
        <dbReference type="ARBA" id="ARBA00023125"/>
    </source>
</evidence>
<dbReference type="GO" id="GO:0046983">
    <property type="term" value="F:protein dimerization activity"/>
    <property type="evidence" value="ECO:0007669"/>
    <property type="project" value="InterPro"/>
</dbReference>
<evidence type="ECO:0000256" key="4">
    <source>
        <dbReference type="ARBA" id="ARBA00023163"/>
    </source>
</evidence>
<dbReference type="GO" id="GO:0000981">
    <property type="term" value="F:DNA-binding transcription factor activity, RNA polymerase II-specific"/>
    <property type="evidence" value="ECO:0000318"/>
    <property type="project" value="GO_Central"/>
</dbReference>
<comment type="subcellular location">
    <subcellularLocation>
        <location evidence="1">Nucleus</location>
    </subcellularLocation>
</comment>
<feature type="compositionally biased region" description="Basic residues" evidence="6">
    <location>
        <begin position="217"/>
        <end position="229"/>
    </location>
</feature>
<dbReference type="GeneID" id="107815966"/>
<evidence type="ECO:0000259" key="7">
    <source>
        <dbReference type="PROSITE" id="PS50888"/>
    </source>
</evidence>
<dbReference type="Pfam" id="PF00010">
    <property type="entry name" value="HLH"/>
    <property type="match status" value="1"/>
</dbReference>
<dbReference type="AlphaFoldDB" id="A0A1S4C825"/>
<evidence type="ECO:0000256" key="2">
    <source>
        <dbReference type="ARBA" id="ARBA00023015"/>
    </source>
</evidence>
<gene>
    <name evidence="9" type="primary">LOC107815966</name>
</gene>
<organism evidence="8 9">
    <name type="scientific">Nicotiana tabacum</name>
    <name type="common">Common tobacco</name>
    <dbReference type="NCBI Taxonomy" id="4097"/>
    <lineage>
        <taxon>Eukaryota</taxon>
        <taxon>Viridiplantae</taxon>
        <taxon>Streptophyta</taxon>
        <taxon>Embryophyta</taxon>
        <taxon>Tracheophyta</taxon>
        <taxon>Spermatophyta</taxon>
        <taxon>Magnoliopsida</taxon>
        <taxon>eudicotyledons</taxon>
        <taxon>Gunneridae</taxon>
        <taxon>Pentapetalae</taxon>
        <taxon>asterids</taxon>
        <taxon>lamiids</taxon>
        <taxon>Solanales</taxon>
        <taxon>Solanaceae</taxon>
        <taxon>Nicotianoideae</taxon>
        <taxon>Nicotianeae</taxon>
        <taxon>Nicotiana</taxon>
    </lineage>
</organism>
<accession>A0A1S4C825</accession>
<dbReference type="GO" id="GO:0006357">
    <property type="term" value="P:regulation of transcription by RNA polymerase II"/>
    <property type="evidence" value="ECO:0000318"/>
    <property type="project" value="GO_Central"/>
</dbReference>
<dbReference type="InterPro" id="IPR011598">
    <property type="entry name" value="bHLH_dom"/>
</dbReference>
<dbReference type="Gene3D" id="4.10.280.10">
    <property type="entry name" value="Helix-loop-helix DNA-binding domain"/>
    <property type="match status" value="1"/>
</dbReference>
<feature type="domain" description="BHLH" evidence="7">
    <location>
        <begin position="289"/>
        <end position="338"/>
    </location>
</feature>
<reference evidence="8" key="1">
    <citation type="journal article" date="2014" name="Nat. Commun.">
        <title>The tobacco genome sequence and its comparison with those of tomato and potato.</title>
        <authorList>
            <person name="Sierro N."/>
            <person name="Battey J.N."/>
            <person name="Ouadi S."/>
            <person name="Bakaher N."/>
            <person name="Bovet L."/>
            <person name="Willig A."/>
            <person name="Goepfert S."/>
            <person name="Peitsch M.C."/>
            <person name="Ivanov N.V."/>
        </authorList>
    </citation>
    <scope>NUCLEOTIDE SEQUENCE [LARGE SCALE GENOMIC DNA]</scope>
</reference>
<reference evidence="9" key="2">
    <citation type="submission" date="2025-08" db="UniProtKB">
        <authorList>
            <consortium name="RefSeq"/>
        </authorList>
    </citation>
    <scope>IDENTIFICATION</scope>
    <source>
        <tissue evidence="9">Leaf</tissue>
    </source>
</reference>
<dbReference type="KEGG" id="nta:107815966"/>
<dbReference type="CDD" id="cd11454">
    <property type="entry name" value="bHLH_AtIND_like"/>
    <property type="match status" value="1"/>
</dbReference>
<evidence type="ECO:0000256" key="6">
    <source>
        <dbReference type="SAM" id="MobiDB-lite"/>
    </source>
</evidence>
<feature type="region of interest" description="Disordered" evidence="6">
    <location>
        <begin position="188"/>
        <end position="300"/>
    </location>
</feature>
<dbReference type="InterPro" id="IPR045843">
    <property type="entry name" value="IND-like"/>
</dbReference>
<dbReference type="OMA" id="PLAYHGM"/>
<dbReference type="GO" id="GO:0005634">
    <property type="term" value="C:nucleus"/>
    <property type="evidence" value="ECO:0000318"/>
    <property type="project" value="GO_Central"/>
</dbReference>
<dbReference type="PROSITE" id="PS50888">
    <property type="entry name" value="BHLH"/>
    <property type="match status" value="1"/>
</dbReference>
<dbReference type="FunFam" id="4.10.280.10:FF:000022">
    <property type="entry name" value="Basic helix-loop-helix transcription factor"/>
    <property type="match status" value="1"/>
</dbReference>
<dbReference type="PANTHER" id="PTHR16223:SF338">
    <property type="entry name" value="TRANSCRIPTION FACTOR RSL2"/>
    <property type="match status" value="1"/>
</dbReference>
<protein>
    <submittedName>
        <fullName evidence="9">Transcription factor bHLH85-like</fullName>
    </submittedName>
    <submittedName>
        <fullName evidence="9">Uncharacterized protein LOC107815966</fullName>
    </submittedName>
</protein>
<keyword evidence="5" id="KW-0539">Nucleus</keyword>
<keyword evidence="8" id="KW-1185">Reference proteome</keyword>
<dbReference type="PaxDb" id="4097-A0A1S4C825"/>
<feature type="compositionally biased region" description="Basic and acidic residues" evidence="6">
    <location>
        <begin position="191"/>
        <end position="204"/>
    </location>
</feature>
<sequence>MEQIGAFFDEEWESLTKLFSSTETADFMLQLHGDQGSLFAINARENAGSGYENGPPQSALYQLGDEQHEANTSFQYFSQESSITSCGSDGIFFTNNSNHDIDHDVNNQLLQVAINNQPDDQSIDFFIMDNKNNLENLSINFPDDTNDMDSPSSKEEMVCDQLDNVGISPVSSKEMQLKRKFDKIALQSSSKEQKLKEELPENPKKKSRGSSQDAQKNKKKAQPKGKKNQKITQINNEEGEDQEANNAAIQNGQSSSCCSSEDDSNASQELNGGAISSKSKGKSRASRGAATDPQSLYARRRREKINERLRILQNLVPNGTKVDISTMLEEAVTYVKFLQLQIKLLSSDELWMYAPIAYHGMDIGLYQKMMPSL</sequence>
<dbReference type="SMART" id="SM00353">
    <property type="entry name" value="HLH"/>
    <property type="match status" value="1"/>
</dbReference>
<dbReference type="SUPFAM" id="SSF47459">
    <property type="entry name" value="HLH, helix-loop-helix DNA-binding domain"/>
    <property type="match status" value="1"/>
</dbReference>
<dbReference type="InterPro" id="IPR036638">
    <property type="entry name" value="HLH_DNA-bd_sf"/>
</dbReference>